<reference evidence="1" key="2">
    <citation type="journal article" date="2015" name="Fish Shellfish Immunol.">
        <title>Early steps in the European eel (Anguilla anguilla)-Vibrio vulnificus interaction in the gills: Role of the RtxA13 toxin.</title>
        <authorList>
            <person name="Callol A."/>
            <person name="Pajuelo D."/>
            <person name="Ebbesson L."/>
            <person name="Teles M."/>
            <person name="MacKenzie S."/>
            <person name="Amaro C."/>
        </authorList>
    </citation>
    <scope>NUCLEOTIDE SEQUENCE</scope>
</reference>
<name>A0A0E9WR79_ANGAN</name>
<organism evidence="1">
    <name type="scientific">Anguilla anguilla</name>
    <name type="common">European freshwater eel</name>
    <name type="synonym">Muraena anguilla</name>
    <dbReference type="NCBI Taxonomy" id="7936"/>
    <lineage>
        <taxon>Eukaryota</taxon>
        <taxon>Metazoa</taxon>
        <taxon>Chordata</taxon>
        <taxon>Craniata</taxon>
        <taxon>Vertebrata</taxon>
        <taxon>Euteleostomi</taxon>
        <taxon>Actinopterygii</taxon>
        <taxon>Neopterygii</taxon>
        <taxon>Teleostei</taxon>
        <taxon>Anguilliformes</taxon>
        <taxon>Anguillidae</taxon>
        <taxon>Anguilla</taxon>
    </lineage>
</organism>
<reference evidence="1" key="1">
    <citation type="submission" date="2014-11" db="EMBL/GenBank/DDBJ databases">
        <authorList>
            <person name="Amaro Gonzalez C."/>
        </authorList>
    </citation>
    <scope>NUCLEOTIDE SEQUENCE</scope>
</reference>
<evidence type="ECO:0000313" key="1">
    <source>
        <dbReference type="EMBL" id="JAH92867.1"/>
    </source>
</evidence>
<protein>
    <submittedName>
        <fullName evidence="1">Uncharacterized protein</fullName>
    </submittedName>
</protein>
<dbReference type="AlphaFoldDB" id="A0A0E9WR79"/>
<proteinExistence type="predicted"/>
<dbReference type="EMBL" id="GBXM01015710">
    <property type="protein sequence ID" value="JAH92867.1"/>
    <property type="molecule type" value="Transcribed_RNA"/>
</dbReference>
<accession>A0A0E9WR79</accession>
<sequence length="50" mass="5448">MQLPKCCNMSLLISTVTCSLTLYFAAGLLLCCSSHMVQPGKQEGLRQEKA</sequence>